<dbReference type="Gene3D" id="2.30.42.10">
    <property type="match status" value="1"/>
</dbReference>
<feature type="domain" description="Nas2 N-terminal" evidence="2">
    <location>
        <begin position="31"/>
        <end position="109"/>
    </location>
</feature>
<dbReference type="Proteomes" id="UP001360560">
    <property type="component" value="Unassembled WGS sequence"/>
</dbReference>
<comment type="caution">
    <text evidence="3">The sequence shown here is derived from an EMBL/GenBank/DDBJ whole genome shotgun (WGS) entry which is preliminary data.</text>
</comment>
<accession>A0AAV5QSB8</accession>
<dbReference type="InterPro" id="IPR035269">
    <property type="entry name" value="PSMD9"/>
</dbReference>
<dbReference type="PANTHER" id="PTHR12651">
    <property type="entry name" value="26S PROTEASOME NON-ATPASE REGULATORY SUBUNIT 9"/>
    <property type="match status" value="1"/>
</dbReference>
<keyword evidence="1" id="KW-0143">Chaperone</keyword>
<dbReference type="InterPro" id="IPR036034">
    <property type="entry name" value="PDZ_sf"/>
</dbReference>
<dbReference type="InterPro" id="IPR040815">
    <property type="entry name" value="Nas2_N"/>
</dbReference>
<dbReference type="SUPFAM" id="SSF50156">
    <property type="entry name" value="PDZ domain-like"/>
    <property type="match status" value="1"/>
</dbReference>
<dbReference type="GO" id="GO:0005737">
    <property type="term" value="C:cytoplasm"/>
    <property type="evidence" value="ECO:0007669"/>
    <property type="project" value="TreeGrafter"/>
</dbReference>
<dbReference type="GeneID" id="90075445"/>
<dbReference type="Pfam" id="PF18265">
    <property type="entry name" value="Nas2_N"/>
    <property type="match status" value="1"/>
</dbReference>
<dbReference type="RefSeq" id="XP_064854466.1">
    <property type="nucleotide sequence ID" value="XM_064998394.1"/>
</dbReference>
<dbReference type="PANTHER" id="PTHR12651:SF1">
    <property type="entry name" value="26S PROTEASOME NON-ATPASE REGULATORY SUBUNIT 9"/>
    <property type="match status" value="1"/>
</dbReference>
<evidence type="ECO:0000256" key="1">
    <source>
        <dbReference type="ARBA" id="ARBA00023186"/>
    </source>
</evidence>
<organism evidence="3 4">
    <name type="scientific">Saccharomycopsis crataegensis</name>
    <dbReference type="NCBI Taxonomy" id="43959"/>
    <lineage>
        <taxon>Eukaryota</taxon>
        <taxon>Fungi</taxon>
        <taxon>Dikarya</taxon>
        <taxon>Ascomycota</taxon>
        <taxon>Saccharomycotina</taxon>
        <taxon>Saccharomycetes</taxon>
        <taxon>Saccharomycopsidaceae</taxon>
        <taxon>Saccharomycopsis</taxon>
    </lineage>
</organism>
<dbReference type="EMBL" id="BTFZ01000012">
    <property type="protein sequence ID" value="GMM37470.1"/>
    <property type="molecule type" value="Genomic_DNA"/>
</dbReference>
<protein>
    <submittedName>
        <fullName evidence="3">Nas2 protein</fullName>
    </submittedName>
</protein>
<keyword evidence="4" id="KW-1185">Reference proteome</keyword>
<evidence type="ECO:0000313" key="4">
    <source>
        <dbReference type="Proteomes" id="UP001360560"/>
    </source>
</evidence>
<dbReference type="GO" id="GO:0070682">
    <property type="term" value="P:proteasome regulatory particle assembly"/>
    <property type="evidence" value="ECO:0007669"/>
    <property type="project" value="InterPro"/>
</dbReference>
<evidence type="ECO:0000259" key="2">
    <source>
        <dbReference type="Pfam" id="PF18265"/>
    </source>
</evidence>
<dbReference type="GO" id="GO:0005634">
    <property type="term" value="C:nucleus"/>
    <property type="evidence" value="ECO:0007669"/>
    <property type="project" value="TreeGrafter"/>
</dbReference>
<sequence length="238" mass="26921">MTKQSQVTPSFDHGTALPPNYRIDNLSSMSFKDLSDLKTAVQNELFRLGALLKDQNVTMDTSILTADGYPRGDIDIVAIRHLRNRIIMLRNDFDKIIDQLDKTMTQQFQNNDDTNGSVSLHGLKIADNNNNKETLQPFMVIQDILPQSPVFQGSFQVDDKIVEFDTLTYENTSHLTGQKNAKLFEVARLVKAKQNQSLGVTVLRYDPTIKDYKLLELKLIPHSNWNGLGLLGCKLVQI</sequence>
<gene>
    <name evidence="3" type="ORF">DASC09_047950</name>
</gene>
<evidence type="ECO:0000313" key="3">
    <source>
        <dbReference type="EMBL" id="GMM37470.1"/>
    </source>
</evidence>
<name>A0AAV5QSB8_9ASCO</name>
<proteinExistence type="predicted"/>
<reference evidence="3 4" key="1">
    <citation type="journal article" date="2023" name="Elife">
        <title>Identification of key yeast species and microbe-microbe interactions impacting larval growth of Drosophila in the wild.</title>
        <authorList>
            <person name="Mure A."/>
            <person name="Sugiura Y."/>
            <person name="Maeda R."/>
            <person name="Honda K."/>
            <person name="Sakurai N."/>
            <person name="Takahashi Y."/>
            <person name="Watada M."/>
            <person name="Katoh T."/>
            <person name="Gotoh A."/>
            <person name="Gotoh Y."/>
            <person name="Taniguchi I."/>
            <person name="Nakamura K."/>
            <person name="Hayashi T."/>
            <person name="Katayama T."/>
            <person name="Uemura T."/>
            <person name="Hattori Y."/>
        </authorList>
    </citation>
    <scope>NUCLEOTIDE SEQUENCE [LARGE SCALE GENOMIC DNA]</scope>
    <source>
        <strain evidence="3 4">SC-9</strain>
    </source>
</reference>
<dbReference type="AlphaFoldDB" id="A0AAV5QSB8"/>
<dbReference type="Gene3D" id="6.10.140.1710">
    <property type="match status" value="1"/>
</dbReference>